<name>A0A2G6JN59_NEPCE</name>
<dbReference type="Proteomes" id="UP000243469">
    <property type="component" value="Unassembled WGS sequence"/>
</dbReference>
<reference evidence="2 3" key="1">
    <citation type="submission" date="2017-10" db="EMBL/GenBank/DDBJ databases">
        <title>Novel microbial diversity and functional potential in the marine mammal oral microbiome.</title>
        <authorList>
            <person name="Dudek N.K."/>
            <person name="Sun C.L."/>
            <person name="Burstein D."/>
            <person name="Kantor R.S."/>
            <person name="Aliaga Goltsman D.S."/>
            <person name="Bik E.M."/>
            <person name="Thomas B.C."/>
            <person name="Banfield J.F."/>
            <person name="Relman D.A."/>
        </authorList>
    </citation>
    <scope>NUCLEOTIDE SEQUENCE [LARGE SCALE GENOMIC DNA]</scope>
    <source>
        <strain evidence="2">DOLJORAL78_47_21</strain>
    </source>
</reference>
<organism evidence="2 3">
    <name type="scientific">Neptuniibacter caesariensis</name>
    <dbReference type="NCBI Taxonomy" id="207954"/>
    <lineage>
        <taxon>Bacteria</taxon>
        <taxon>Pseudomonadati</taxon>
        <taxon>Pseudomonadota</taxon>
        <taxon>Gammaproteobacteria</taxon>
        <taxon>Oceanospirillales</taxon>
        <taxon>Oceanospirillaceae</taxon>
        <taxon>Neptuniibacter</taxon>
    </lineage>
</organism>
<protein>
    <recommendedName>
        <fullName evidence="1">Glycosyl transferase family 1 domain-containing protein</fullName>
    </recommendedName>
</protein>
<dbReference type="InterPro" id="IPR050194">
    <property type="entry name" value="Glycosyltransferase_grp1"/>
</dbReference>
<dbReference type="InterPro" id="IPR001296">
    <property type="entry name" value="Glyco_trans_1"/>
</dbReference>
<dbReference type="PANTHER" id="PTHR45947">
    <property type="entry name" value="SULFOQUINOVOSYL TRANSFERASE SQD2"/>
    <property type="match status" value="1"/>
</dbReference>
<dbReference type="Pfam" id="PF00534">
    <property type="entry name" value="Glycos_transf_1"/>
    <property type="match status" value="1"/>
</dbReference>
<comment type="caution">
    <text evidence="2">The sequence shown here is derived from an EMBL/GenBank/DDBJ whole genome shotgun (WGS) entry which is preliminary data.</text>
</comment>
<feature type="domain" description="Glycosyl transferase family 1" evidence="1">
    <location>
        <begin position="209"/>
        <end position="360"/>
    </location>
</feature>
<dbReference type="EMBL" id="PDSH01000015">
    <property type="protein sequence ID" value="PIE24845.1"/>
    <property type="molecule type" value="Genomic_DNA"/>
</dbReference>
<dbReference type="GO" id="GO:0016757">
    <property type="term" value="F:glycosyltransferase activity"/>
    <property type="evidence" value="ECO:0007669"/>
    <property type="project" value="InterPro"/>
</dbReference>
<accession>A0A2G6JN59</accession>
<dbReference type="AlphaFoldDB" id="A0A2G6JN59"/>
<evidence type="ECO:0000313" key="2">
    <source>
        <dbReference type="EMBL" id="PIE24845.1"/>
    </source>
</evidence>
<dbReference type="CDD" id="cd03801">
    <property type="entry name" value="GT4_PimA-like"/>
    <property type="match status" value="1"/>
</dbReference>
<dbReference type="Gene3D" id="3.40.50.2000">
    <property type="entry name" value="Glycogen Phosphorylase B"/>
    <property type="match status" value="2"/>
</dbReference>
<dbReference type="SUPFAM" id="SSF53756">
    <property type="entry name" value="UDP-Glycosyltransferase/glycogen phosphorylase"/>
    <property type="match status" value="1"/>
</dbReference>
<dbReference type="PANTHER" id="PTHR45947:SF3">
    <property type="entry name" value="SULFOQUINOVOSYL TRANSFERASE SQD2"/>
    <property type="match status" value="1"/>
</dbReference>
<proteinExistence type="predicted"/>
<evidence type="ECO:0000259" key="1">
    <source>
        <dbReference type="Pfam" id="PF00534"/>
    </source>
</evidence>
<sequence length="380" mass="44009">MKILHICLASHYTEGMTYQDNQLPDQNVVDGHDVIVVSDCYKYEGVNLVEVNEEDCITKSGVRLVRMKYDRIINDFISSKIRKVKRLYDFLVTERPDVILFHGVAGFEMLSVAKYKMNNSKIKLYVDSHEDYHNSGTVWVSLFFQYRVFNSFIVSRIRKYVDKFLFLSYETRDFLVDIYGLKNDELEFYPLGGVVINEKEKRCYSDNVRRYHGYESTDILIVHTGKLTASKKTKELIEAFSQVRSTKLKLLIIGSIPEEQKPVLNSLISNDERINFLGWKNADELTEYLCAADIYFQPGTQSATMQNAICCGVPVALYPYSSHEPYLKNNGFFVKNSQDYIDVLNEISSNPQKLLEMSDASYLIAREILDYKVLAARLYR</sequence>
<evidence type="ECO:0000313" key="3">
    <source>
        <dbReference type="Proteomes" id="UP000243469"/>
    </source>
</evidence>
<gene>
    <name evidence="2" type="ORF">CSA60_02510</name>
</gene>